<accession>A0A327M142</accession>
<dbReference type="Gene3D" id="3.30.560.10">
    <property type="entry name" value="Glucose Oxidase, domain 3"/>
    <property type="match status" value="1"/>
</dbReference>
<keyword evidence="3" id="KW-0285">Flavoprotein</keyword>
<keyword evidence="4" id="KW-0274">FAD</keyword>
<name>A0A327M142_9PROT</name>
<dbReference type="OrthoDB" id="9798604at2"/>
<proteinExistence type="inferred from homology"/>
<dbReference type="AlphaFoldDB" id="A0A327M142"/>
<comment type="cofactor">
    <cofactor evidence="1">
        <name>FAD</name>
        <dbReference type="ChEBI" id="CHEBI:57692"/>
    </cofactor>
</comment>
<dbReference type="InterPro" id="IPR036188">
    <property type="entry name" value="FAD/NAD-bd_sf"/>
</dbReference>
<evidence type="ECO:0000256" key="2">
    <source>
        <dbReference type="ARBA" id="ARBA00010790"/>
    </source>
</evidence>
<evidence type="ECO:0000313" key="9">
    <source>
        <dbReference type="Proteomes" id="UP000249065"/>
    </source>
</evidence>
<dbReference type="PANTHER" id="PTHR42784:SF1">
    <property type="entry name" value="PYRANOSE 2-OXIDASE"/>
    <property type="match status" value="1"/>
</dbReference>
<evidence type="ECO:0000256" key="5">
    <source>
        <dbReference type="ARBA" id="ARBA00023002"/>
    </source>
</evidence>
<dbReference type="EMBL" id="QLIX01000027">
    <property type="protein sequence ID" value="RAI56074.1"/>
    <property type="molecule type" value="Genomic_DNA"/>
</dbReference>
<evidence type="ECO:0008006" key="10">
    <source>
        <dbReference type="Google" id="ProtNLM"/>
    </source>
</evidence>
<evidence type="ECO:0000313" key="8">
    <source>
        <dbReference type="EMBL" id="RAI56074.1"/>
    </source>
</evidence>
<evidence type="ECO:0000256" key="3">
    <source>
        <dbReference type="ARBA" id="ARBA00022630"/>
    </source>
</evidence>
<dbReference type="InterPro" id="IPR010496">
    <property type="entry name" value="AL/BT2_dom"/>
</dbReference>
<dbReference type="GO" id="GO:0016614">
    <property type="term" value="F:oxidoreductase activity, acting on CH-OH group of donors"/>
    <property type="evidence" value="ECO:0007669"/>
    <property type="project" value="InterPro"/>
</dbReference>
<dbReference type="Pfam" id="PF06439">
    <property type="entry name" value="3keto-disac_hyd"/>
    <property type="match status" value="1"/>
</dbReference>
<comment type="similarity">
    <text evidence="2">Belongs to the GMC oxidoreductase family.</text>
</comment>
<dbReference type="GO" id="GO:0016787">
    <property type="term" value="F:hydrolase activity"/>
    <property type="evidence" value="ECO:0007669"/>
    <property type="project" value="InterPro"/>
</dbReference>
<dbReference type="Proteomes" id="UP000249065">
    <property type="component" value="Unassembled WGS sequence"/>
</dbReference>
<feature type="domain" description="3-keto-alpha-glucoside-1,2-lyase/3-keto-2-hydroxy-glucal hydratase" evidence="7">
    <location>
        <begin position="605"/>
        <end position="792"/>
    </location>
</feature>
<reference evidence="9" key="1">
    <citation type="submission" date="2018-06" db="EMBL/GenBank/DDBJ databases">
        <authorList>
            <person name="Khan S.A."/>
        </authorList>
    </citation>
    <scope>NUCLEOTIDE SEQUENCE [LARGE SCALE GENOMIC DNA]</scope>
    <source>
        <strain evidence="9">DB-1506</strain>
    </source>
</reference>
<comment type="caution">
    <text evidence="8">The sequence shown here is derived from an EMBL/GenBank/DDBJ whole genome shotgun (WGS) entry which is preliminary data.</text>
</comment>
<sequence length="794" mass="85927">MPQQLPLLVPNPSIPQDFQQTAFAHDLVGRYVCSTWDEAVTGNGGAPFDAVVVGAGMFGGYCADKLYRFGDEGNLRILVLDAGALLVTTHLQNLPKIGLNAPGARVVRTNAEDPGTQNVVWGFPWHSDRAFPGLAYCVGGRSVFWGGWAPRLVADDLKRWPDEVRKHLLDDAAENYVFVEQEIGVAEPTDYLETDFSKVVRAAFAAAIPGLKLALEDNTPLAIQGQAPDGALFSFDKYSSANLLIDALRDDVARRWTLNDNSRRRIMLVPRTQVTGLQTDGTGRVRRIEVRENGVQRFLRAGQELVEDPVVVLAAGTIETTRLALASFPADGMGANLMAHLRSNTVVRVRRSALGLPPKPAELETAAFLLRGSVKVGGEPRQFHIQVTCAPSEGTDAEGNLFTAIPDLDHLQDLKASQNPNWVVVILRGIGEMEGDRTIAPPDGPKDLARSWMNLAKDADQRDQFGMPRAWVNLVDTPGDRQVWQAMDKAAADTARALAKNKPEDLQWFYDGGWKSGDEPPPDGKVRDNIGSTHHEAGTLWMGPPGAGLTDADGRFHHVGNAYVAGPALFPTVGSANPSLTALALARKTARAAAKALLPKPDASFKPLAAGGSLVGWLMAGSGGFRVLPGGVLEGFGGIGLLWYTREQFGDFLLRLEWRAGKKEDNSGVFIRFPPLNSSDAGVDWRRAVNRGYEIQIDDTGFNPDTGQQGDAKHRTGAVYSFAPSSALASKAPGDWNAYEIEARGDKINVTLNGTKVVTDFIVDDVRPRRGHIGLQNHGAGSTVQFRNLQVRSL</sequence>
<evidence type="ECO:0000256" key="1">
    <source>
        <dbReference type="ARBA" id="ARBA00001974"/>
    </source>
</evidence>
<dbReference type="PANTHER" id="PTHR42784">
    <property type="entry name" value="PYRANOSE 2-OXIDASE"/>
    <property type="match status" value="1"/>
</dbReference>
<evidence type="ECO:0000259" key="6">
    <source>
        <dbReference type="Pfam" id="PF05199"/>
    </source>
</evidence>
<dbReference type="Pfam" id="PF05199">
    <property type="entry name" value="GMC_oxred_C"/>
    <property type="match status" value="1"/>
</dbReference>
<evidence type="ECO:0000256" key="4">
    <source>
        <dbReference type="ARBA" id="ARBA00022827"/>
    </source>
</evidence>
<keyword evidence="9" id="KW-1185">Reference proteome</keyword>
<dbReference type="SUPFAM" id="SSF51905">
    <property type="entry name" value="FAD/NAD(P)-binding domain"/>
    <property type="match status" value="1"/>
</dbReference>
<dbReference type="InterPro" id="IPR051473">
    <property type="entry name" value="P2Ox-like"/>
</dbReference>
<gene>
    <name evidence="8" type="ORF">DOO78_22805</name>
</gene>
<feature type="domain" description="Glucose-methanol-choline oxidoreductase C-terminal" evidence="6">
    <location>
        <begin position="460"/>
        <end position="586"/>
    </location>
</feature>
<dbReference type="RefSeq" id="WP_111472197.1">
    <property type="nucleotide sequence ID" value="NZ_QLIX01000027.1"/>
</dbReference>
<evidence type="ECO:0000259" key="7">
    <source>
        <dbReference type="Pfam" id="PF06439"/>
    </source>
</evidence>
<dbReference type="InterPro" id="IPR007867">
    <property type="entry name" value="GMC_OxRtase_C"/>
</dbReference>
<organism evidence="8 9">
    <name type="scientific">Roseicella frigidaeris</name>
    <dbReference type="NCBI Taxonomy" id="2230885"/>
    <lineage>
        <taxon>Bacteria</taxon>
        <taxon>Pseudomonadati</taxon>
        <taxon>Pseudomonadota</taxon>
        <taxon>Alphaproteobacteria</taxon>
        <taxon>Acetobacterales</taxon>
        <taxon>Roseomonadaceae</taxon>
        <taxon>Roseicella</taxon>
    </lineage>
</organism>
<dbReference type="Gene3D" id="3.50.50.60">
    <property type="entry name" value="FAD/NAD(P)-binding domain"/>
    <property type="match status" value="2"/>
</dbReference>
<protein>
    <recommendedName>
        <fullName evidence="10">3-keto-disaccharide hydrolase domain-containing protein</fullName>
    </recommendedName>
</protein>
<keyword evidence="5" id="KW-0560">Oxidoreductase</keyword>
<dbReference type="Gene3D" id="2.60.120.560">
    <property type="entry name" value="Exo-inulinase, domain 1"/>
    <property type="match status" value="1"/>
</dbReference>